<dbReference type="Proteomes" id="UP000190965">
    <property type="component" value="Unassembled WGS sequence"/>
</dbReference>
<dbReference type="SUPFAM" id="SSF141868">
    <property type="entry name" value="EAL domain-like"/>
    <property type="match status" value="1"/>
</dbReference>
<organism evidence="4 5">
    <name type="scientific">Pseudomonas fluorescens</name>
    <dbReference type="NCBI Taxonomy" id="294"/>
    <lineage>
        <taxon>Bacteria</taxon>
        <taxon>Pseudomonadati</taxon>
        <taxon>Pseudomonadota</taxon>
        <taxon>Gammaproteobacteria</taxon>
        <taxon>Pseudomonadales</taxon>
        <taxon>Pseudomonadaceae</taxon>
        <taxon>Pseudomonas</taxon>
    </lineage>
</organism>
<sequence>MPKPFPLRILVIASNAFQRTIAVTQLFQLGCHEVLGASDGQEAWKILQEKGRVDVAMFDLSMKSLKFIKDVGQAGLANSVIISGSLQGDLRGVMRQITSLQGLRFLGDISYPLQSAALEQMLHDYMKKTSYALLPASSVELASDEDMRVALLQNQVVPYFQPKFNLVTGHVSSFEVLARWHHPVKGILPPSIFIPVLKRLGLMKELLYSQLQLGLSLQKQAWERGHAISLAFNLETELLTHEELISRVMRILKDRSMPGSGLTFELTETDLLEISPTTLESLVCLRIMGCGLSIDDFGAGFSALQRLCQLPFNEIKLDSLFTRGLEYEPRCRAVVSSTLALGRTLGMSVVVEGVETEVQRRVLVDLGCSNGQGYLCAKPMPAAQTLDWLEKRTQLADTFPIVS</sequence>
<evidence type="ECO:0000313" key="4">
    <source>
        <dbReference type="EMBL" id="OPB01065.1"/>
    </source>
</evidence>
<dbReference type="InterPro" id="IPR050706">
    <property type="entry name" value="Cyclic-di-GMP_PDE-like"/>
</dbReference>
<dbReference type="InterPro" id="IPR011006">
    <property type="entry name" value="CheY-like_superfamily"/>
</dbReference>
<comment type="caution">
    <text evidence="4">The sequence shown here is derived from an EMBL/GenBank/DDBJ whole genome shotgun (WGS) entry which is preliminary data.</text>
</comment>
<feature type="domain" description="EAL" evidence="3">
    <location>
        <begin position="140"/>
        <end position="393"/>
    </location>
</feature>
<dbReference type="SMART" id="SM00052">
    <property type="entry name" value="EAL"/>
    <property type="match status" value="1"/>
</dbReference>
<accession>A0A1T2Z900</accession>
<evidence type="ECO:0000256" key="1">
    <source>
        <dbReference type="PROSITE-ProRule" id="PRU00169"/>
    </source>
</evidence>
<dbReference type="GO" id="GO:0071111">
    <property type="term" value="F:cyclic-guanylate-specific phosphodiesterase activity"/>
    <property type="evidence" value="ECO:0007669"/>
    <property type="project" value="InterPro"/>
</dbReference>
<dbReference type="Gene3D" id="3.20.20.450">
    <property type="entry name" value="EAL domain"/>
    <property type="match status" value="1"/>
</dbReference>
<dbReference type="InterPro" id="IPR001789">
    <property type="entry name" value="Sig_transdc_resp-reg_receiver"/>
</dbReference>
<dbReference type="PANTHER" id="PTHR33121:SF70">
    <property type="entry name" value="SIGNALING PROTEIN YKOW"/>
    <property type="match status" value="1"/>
</dbReference>
<dbReference type="InterPro" id="IPR035919">
    <property type="entry name" value="EAL_sf"/>
</dbReference>
<dbReference type="PROSITE" id="PS50883">
    <property type="entry name" value="EAL"/>
    <property type="match status" value="1"/>
</dbReference>
<dbReference type="GO" id="GO:0000160">
    <property type="term" value="P:phosphorelay signal transduction system"/>
    <property type="evidence" value="ECO:0007669"/>
    <property type="project" value="InterPro"/>
</dbReference>
<evidence type="ECO:0008006" key="6">
    <source>
        <dbReference type="Google" id="ProtNLM"/>
    </source>
</evidence>
<feature type="domain" description="Response regulatory" evidence="2">
    <location>
        <begin position="8"/>
        <end position="126"/>
    </location>
</feature>
<gene>
    <name evidence="4" type="ORF">BFW87_00465</name>
</gene>
<proteinExistence type="predicted"/>
<dbReference type="Gene3D" id="3.40.50.2300">
    <property type="match status" value="1"/>
</dbReference>
<dbReference type="OrthoDB" id="9804951at2"/>
<dbReference type="InterPro" id="IPR001633">
    <property type="entry name" value="EAL_dom"/>
</dbReference>
<dbReference type="PANTHER" id="PTHR33121">
    <property type="entry name" value="CYCLIC DI-GMP PHOSPHODIESTERASE PDEF"/>
    <property type="match status" value="1"/>
</dbReference>
<dbReference type="PROSITE" id="PS50110">
    <property type="entry name" value="RESPONSE_REGULATORY"/>
    <property type="match status" value="1"/>
</dbReference>
<evidence type="ECO:0000259" key="2">
    <source>
        <dbReference type="PROSITE" id="PS50110"/>
    </source>
</evidence>
<keyword evidence="1" id="KW-0597">Phosphoprotein</keyword>
<reference evidence="4 5" key="1">
    <citation type="submission" date="2016-12" db="EMBL/GenBank/DDBJ databases">
        <title>Draft genome sequences of seven strains of Pseudomonas fluorescens that produce 4-formylaminooxyvinylglycine.</title>
        <authorList>
            <person name="Okrent R.A."/>
            <person name="Manning V.A."/>
            <person name="Trippe K.M."/>
        </authorList>
    </citation>
    <scope>NUCLEOTIDE SEQUENCE [LARGE SCALE GENOMIC DNA]</scope>
    <source>
        <strain evidence="4 5">P5A</strain>
    </source>
</reference>
<evidence type="ECO:0000313" key="5">
    <source>
        <dbReference type="Proteomes" id="UP000190965"/>
    </source>
</evidence>
<dbReference type="EMBL" id="MSDF01000001">
    <property type="protein sequence ID" value="OPB01065.1"/>
    <property type="molecule type" value="Genomic_DNA"/>
</dbReference>
<protein>
    <recommendedName>
        <fullName evidence="6">EAL domain-containing protein</fullName>
    </recommendedName>
</protein>
<dbReference type="AlphaFoldDB" id="A0A1T2Z900"/>
<evidence type="ECO:0000259" key="3">
    <source>
        <dbReference type="PROSITE" id="PS50883"/>
    </source>
</evidence>
<dbReference type="CDD" id="cd01948">
    <property type="entry name" value="EAL"/>
    <property type="match status" value="1"/>
</dbReference>
<name>A0A1T2Z900_PSEFL</name>
<dbReference type="SUPFAM" id="SSF52172">
    <property type="entry name" value="CheY-like"/>
    <property type="match status" value="1"/>
</dbReference>
<feature type="modified residue" description="4-aspartylphosphate" evidence="1">
    <location>
        <position position="59"/>
    </location>
</feature>
<dbReference type="Pfam" id="PF00563">
    <property type="entry name" value="EAL"/>
    <property type="match status" value="1"/>
</dbReference>